<reference evidence="2" key="1">
    <citation type="journal article" date="2021" name="Nat. Commun.">
        <title>Genetic determinants of endophytism in the Arabidopsis root mycobiome.</title>
        <authorList>
            <person name="Mesny F."/>
            <person name="Miyauchi S."/>
            <person name="Thiergart T."/>
            <person name="Pickel B."/>
            <person name="Atanasova L."/>
            <person name="Karlsson M."/>
            <person name="Huettel B."/>
            <person name="Barry K.W."/>
            <person name="Haridas S."/>
            <person name="Chen C."/>
            <person name="Bauer D."/>
            <person name="Andreopoulos W."/>
            <person name="Pangilinan J."/>
            <person name="LaButti K."/>
            <person name="Riley R."/>
            <person name="Lipzen A."/>
            <person name="Clum A."/>
            <person name="Drula E."/>
            <person name="Henrissat B."/>
            <person name="Kohler A."/>
            <person name="Grigoriev I.V."/>
            <person name="Martin F.M."/>
            <person name="Hacquard S."/>
        </authorList>
    </citation>
    <scope>NUCLEOTIDE SEQUENCE</scope>
    <source>
        <strain evidence="2">MPI-CAGE-AT-0021</strain>
    </source>
</reference>
<comment type="caution">
    <text evidence="2">The sequence shown here is derived from an EMBL/GenBank/DDBJ whole genome shotgun (WGS) entry which is preliminary data.</text>
</comment>
<proteinExistence type="predicted"/>
<evidence type="ECO:0000313" key="2">
    <source>
        <dbReference type="EMBL" id="KAH7144646.1"/>
    </source>
</evidence>
<sequence>MLYLHHTGRVPRCTHVVDTLLCSMYYVQARHCQLTLAIHGKGGEMGPQQAKAQARETLTRDGVAVGRLKRGYGVPHWNVALATGPQEPSRGVSAAGEDQEAKAANRRGPAMVDPWERIHGTEWMVVWFVQVSRPCATKYVRSTYCALRTCNSPCTLAAQMWPGEISCFPDCRRPHRGELLAPSETGTDSRMTGGGGQGEGSFGSHHASDVGVGGS</sequence>
<protein>
    <submittedName>
        <fullName evidence="2">Uncharacterized protein</fullName>
    </submittedName>
</protein>
<organism evidence="2 3">
    <name type="scientific">Dactylonectria estremocensis</name>
    <dbReference type="NCBI Taxonomy" id="1079267"/>
    <lineage>
        <taxon>Eukaryota</taxon>
        <taxon>Fungi</taxon>
        <taxon>Dikarya</taxon>
        <taxon>Ascomycota</taxon>
        <taxon>Pezizomycotina</taxon>
        <taxon>Sordariomycetes</taxon>
        <taxon>Hypocreomycetidae</taxon>
        <taxon>Hypocreales</taxon>
        <taxon>Nectriaceae</taxon>
        <taxon>Dactylonectria</taxon>
    </lineage>
</organism>
<dbReference type="AlphaFoldDB" id="A0A9P9J1I4"/>
<dbReference type="EMBL" id="JAGMUU010000010">
    <property type="protein sequence ID" value="KAH7144646.1"/>
    <property type="molecule type" value="Genomic_DNA"/>
</dbReference>
<feature type="region of interest" description="Disordered" evidence="1">
    <location>
        <begin position="178"/>
        <end position="215"/>
    </location>
</feature>
<gene>
    <name evidence="2" type="ORF">B0J13DRAFT_48915</name>
</gene>
<accession>A0A9P9J1I4</accession>
<feature type="region of interest" description="Disordered" evidence="1">
    <location>
        <begin position="84"/>
        <end position="108"/>
    </location>
</feature>
<evidence type="ECO:0000256" key="1">
    <source>
        <dbReference type="SAM" id="MobiDB-lite"/>
    </source>
</evidence>
<dbReference type="Proteomes" id="UP000717696">
    <property type="component" value="Unassembled WGS sequence"/>
</dbReference>
<feature type="compositionally biased region" description="Gly residues" evidence="1">
    <location>
        <begin position="192"/>
        <end position="201"/>
    </location>
</feature>
<evidence type="ECO:0000313" key="3">
    <source>
        <dbReference type="Proteomes" id="UP000717696"/>
    </source>
</evidence>
<keyword evidence="3" id="KW-1185">Reference proteome</keyword>
<name>A0A9P9J1I4_9HYPO</name>